<organism evidence="1 2">
    <name type="scientific">Durusdinium trenchii</name>
    <dbReference type="NCBI Taxonomy" id="1381693"/>
    <lineage>
        <taxon>Eukaryota</taxon>
        <taxon>Sar</taxon>
        <taxon>Alveolata</taxon>
        <taxon>Dinophyceae</taxon>
        <taxon>Suessiales</taxon>
        <taxon>Symbiodiniaceae</taxon>
        <taxon>Durusdinium</taxon>
    </lineage>
</organism>
<dbReference type="Pfam" id="PF00520">
    <property type="entry name" value="Ion_trans"/>
    <property type="match status" value="1"/>
</dbReference>
<proteinExistence type="predicted"/>
<dbReference type="PROSITE" id="PS50222">
    <property type="entry name" value="EF_HAND_2"/>
    <property type="match status" value="1"/>
</dbReference>
<dbReference type="SUPFAM" id="SSF81324">
    <property type="entry name" value="Voltage-gated potassium channels"/>
    <property type="match status" value="1"/>
</dbReference>
<dbReference type="Gene3D" id="1.20.120.350">
    <property type="entry name" value="Voltage-gated potassium channels. Chain C"/>
    <property type="match status" value="1"/>
</dbReference>
<dbReference type="InterPro" id="IPR005821">
    <property type="entry name" value="Ion_trans_dom"/>
</dbReference>
<dbReference type="EMBL" id="CAXAMN010003781">
    <property type="protein sequence ID" value="CAK9006240.1"/>
    <property type="molecule type" value="Genomic_DNA"/>
</dbReference>
<evidence type="ECO:0000313" key="1">
    <source>
        <dbReference type="EMBL" id="CAK9006240.1"/>
    </source>
</evidence>
<gene>
    <name evidence="1" type="ORF">CCMP2556_LOCUS8389</name>
</gene>
<dbReference type="Proteomes" id="UP001642484">
    <property type="component" value="Unassembled WGS sequence"/>
</dbReference>
<protein>
    <submittedName>
        <fullName evidence="1">Uncharacterized protein</fullName>
    </submittedName>
</protein>
<name>A0ABP0IVV2_9DINO</name>
<dbReference type="PANTHER" id="PTHR45628:SF7">
    <property type="entry name" value="VOLTAGE-DEPENDENT CALCIUM CHANNEL TYPE A SUBUNIT ALPHA-1"/>
    <property type="match status" value="1"/>
</dbReference>
<dbReference type="InterPro" id="IPR050599">
    <property type="entry name" value="VDCC_alpha-1_subunit"/>
</dbReference>
<dbReference type="PROSITE" id="PS00018">
    <property type="entry name" value="EF_HAND_1"/>
    <property type="match status" value="1"/>
</dbReference>
<dbReference type="InterPro" id="IPR027359">
    <property type="entry name" value="Volt_channel_dom_sf"/>
</dbReference>
<keyword evidence="2" id="KW-1185">Reference proteome</keyword>
<accession>A0ABP0IVV2</accession>
<dbReference type="InterPro" id="IPR002048">
    <property type="entry name" value="EF_hand_dom"/>
</dbReference>
<comment type="caution">
    <text evidence="1">The sequence shown here is derived from an EMBL/GenBank/DDBJ whole genome shotgun (WGS) entry which is preliminary data.</text>
</comment>
<evidence type="ECO:0000313" key="2">
    <source>
        <dbReference type="Proteomes" id="UP001642484"/>
    </source>
</evidence>
<dbReference type="Gene3D" id="1.10.287.70">
    <property type="match status" value="1"/>
</dbReference>
<dbReference type="PANTHER" id="PTHR45628">
    <property type="entry name" value="VOLTAGE-DEPENDENT CALCIUM CHANNEL TYPE A SUBUNIT ALPHA-1"/>
    <property type="match status" value="1"/>
</dbReference>
<dbReference type="InterPro" id="IPR018247">
    <property type="entry name" value="EF_Hand_1_Ca_BS"/>
</dbReference>
<sequence>MVERRTLKADAKTLMDRKLNRHLEKMETPTEEVDIGNFETIESLLGNQMEEVYMQLQLHYATAIRLLSHRDAVARKYQEENEQLRTQLEALRTRDPREKELKTTKIMNTQLKLYKEKYLDRDRVARAIELENFELREQLSALQQVGNAYVLGGGQDLASAMFPPAREMNPASPSGKPEMLFGSPHNGPPSTPLDRLERAQQKLESWASQHRSTLKRDLAGLVDVSELPAMELPGTLATRGSYGPTPKQDETHEEPEKPPPDEDDEDKEEVFYIRNAYRVDEEDETGPAYYIKCIRDTMKSWFFQGDRDMQDTYWSSGVCQYIARSSTFEHTTMIMIAANAVWLGVDVTYNNQILLINSEPVFIIMENIFCTYFFCEIVVRFGAFRKKCNVFRDFWFVFDFALVLAMVVDTWALLVVMAALDTNVYVINSSFLRMLRIIRISRLARVARIMRSVPEVMILFQGMGVASRSVICALSLLVTLVYVFSLAFTQLLRDTPAGDTYFPSLTHGMFSLFFHGCLGEFLPEMAEAIFTEGIDVGICLMVFIFLGPFTVMNMIVAVLVHVVSSVATLQQLTQQQSVIRERVFGVLKQLDTDNDDIISQDEFRTILDEKEHLHTFMHVGVDVISIIKDPDIVFGGEQCLPIDEVLDEVIALRGSNVTTVKDLVQLKNQLVRELRRVHMGQRRLLAGRQGV</sequence>
<reference evidence="1 2" key="1">
    <citation type="submission" date="2024-02" db="EMBL/GenBank/DDBJ databases">
        <authorList>
            <person name="Chen Y."/>
            <person name="Shah S."/>
            <person name="Dougan E. K."/>
            <person name="Thang M."/>
            <person name="Chan C."/>
        </authorList>
    </citation>
    <scope>NUCLEOTIDE SEQUENCE [LARGE SCALE GENOMIC DNA]</scope>
</reference>